<dbReference type="EMBL" id="JAVKGT010000001">
    <property type="protein sequence ID" value="MDR5710569.1"/>
    <property type="molecule type" value="Genomic_DNA"/>
</dbReference>
<evidence type="ECO:0000256" key="6">
    <source>
        <dbReference type="ARBA" id="ARBA00023136"/>
    </source>
</evidence>
<evidence type="ECO:0000256" key="5">
    <source>
        <dbReference type="ARBA" id="ARBA00022989"/>
    </source>
</evidence>
<dbReference type="InterPro" id="IPR035906">
    <property type="entry name" value="MetI-like_sf"/>
</dbReference>
<feature type="domain" description="ABC transmembrane type-1" evidence="8">
    <location>
        <begin position="99"/>
        <end position="303"/>
    </location>
</feature>
<feature type="transmembrane region" description="Helical" evidence="7">
    <location>
        <begin position="103"/>
        <end position="124"/>
    </location>
</feature>
<dbReference type="PANTHER" id="PTHR43163:SF6">
    <property type="entry name" value="DIPEPTIDE TRANSPORT SYSTEM PERMEASE PROTEIN DPPB-RELATED"/>
    <property type="match status" value="1"/>
</dbReference>
<name>A0ABU1FPN6_9MICC</name>
<evidence type="ECO:0000259" key="8">
    <source>
        <dbReference type="PROSITE" id="PS50928"/>
    </source>
</evidence>
<dbReference type="RefSeq" id="WP_310535960.1">
    <property type="nucleotide sequence ID" value="NZ_BAAAOC010000008.1"/>
</dbReference>
<evidence type="ECO:0000256" key="2">
    <source>
        <dbReference type="ARBA" id="ARBA00022448"/>
    </source>
</evidence>
<dbReference type="Pfam" id="PF19300">
    <property type="entry name" value="BPD_transp_1_N"/>
    <property type="match status" value="1"/>
</dbReference>
<dbReference type="Gene3D" id="1.10.3720.10">
    <property type="entry name" value="MetI-like"/>
    <property type="match status" value="1"/>
</dbReference>
<protein>
    <submittedName>
        <fullName evidence="9">ABC transporter permease</fullName>
    </submittedName>
</protein>
<evidence type="ECO:0000313" key="10">
    <source>
        <dbReference type="Proteomes" id="UP001260872"/>
    </source>
</evidence>
<feature type="transmembrane region" description="Helical" evidence="7">
    <location>
        <begin position="284"/>
        <end position="310"/>
    </location>
</feature>
<dbReference type="SUPFAM" id="SSF161098">
    <property type="entry name" value="MetI-like"/>
    <property type="match status" value="1"/>
</dbReference>
<comment type="caution">
    <text evidence="9">The sequence shown here is derived from an EMBL/GenBank/DDBJ whole genome shotgun (WGS) entry which is preliminary data.</text>
</comment>
<evidence type="ECO:0000256" key="4">
    <source>
        <dbReference type="ARBA" id="ARBA00022692"/>
    </source>
</evidence>
<keyword evidence="6 7" id="KW-0472">Membrane</keyword>
<dbReference type="InterPro" id="IPR000515">
    <property type="entry name" value="MetI-like"/>
</dbReference>
<feature type="transmembrane region" description="Helical" evidence="7">
    <location>
        <begin position="136"/>
        <end position="159"/>
    </location>
</feature>
<comment type="similarity">
    <text evidence="7">Belongs to the binding-protein-dependent transport system permease family.</text>
</comment>
<evidence type="ECO:0000256" key="1">
    <source>
        <dbReference type="ARBA" id="ARBA00004651"/>
    </source>
</evidence>
<evidence type="ECO:0000256" key="7">
    <source>
        <dbReference type="RuleBase" id="RU363032"/>
    </source>
</evidence>
<keyword evidence="2 7" id="KW-0813">Transport</keyword>
<feature type="transmembrane region" description="Helical" evidence="7">
    <location>
        <begin position="179"/>
        <end position="198"/>
    </location>
</feature>
<dbReference type="InterPro" id="IPR045621">
    <property type="entry name" value="BPD_transp_1_N"/>
</dbReference>
<feature type="transmembrane region" description="Helical" evidence="7">
    <location>
        <begin position="12"/>
        <end position="30"/>
    </location>
</feature>
<feature type="transmembrane region" description="Helical" evidence="7">
    <location>
        <begin position="242"/>
        <end position="264"/>
    </location>
</feature>
<keyword evidence="10" id="KW-1185">Reference proteome</keyword>
<organism evidence="9 10">
    <name type="scientific">Nesterenkonia flava</name>
    <dbReference type="NCBI Taxonomy" id="469799"/>
    <lineage>
        <taxon>Bacteria</taxon>
        <taxon>Bacillati</taxon>
        <taxon>Actinomycetota</taxon>
        <taxon>Actinomycetes</taxon>
        <taxon>Micrococcales</taxon>
        <taxon>Micrococcaceae</taxon>
        <taxon>Nesterenkonia</taxon>
    </lineage>
</organism>
<proteinExistence type="inferred from homology"/>
<comment type="subcellular location">
    <subcellularLocation>
        <location evidence="1 7">Cell membrane</location>
        <topology evidence="1 7">Multi-pass membrane protein</topology>
    </subcellularLocation>
</comment>
<evidence type="ECO:0000256" key="3">
    <source>
        <dbReference type="ARBA" id="ARBA00022475"/>
    </source>
</evidence>
<keyword evidence="4 7" id="KW-0812">Transmembrane</keyword>
<dbReference type="CDD" id="cd06261">
    <property type="entry name" value="TM_PBP2"/>
    <property type="match status" value="1"/>
</dbReference>
<reference evidence="10" key="1">
    <citation type="submission" date="2023-07" db="EMBL/GenBank/DDBJ databases">
        <title>Description of three actinobacteria isolated from air of manufacturing shop in a pharmaceutical factory.</title>
        <authorList>
            <person name="Zhang D.-F."/>
        </authorList>
    </citation>
    <scope>NUCLEOTIDE SEQUENCE [LARGE SCALE GENOMIC DNA]</scope>
    <source>
        <strain evidence="10">CCTCC AB 207010</strain>
    </source>
</reference>
<accession>A0ABU1FPN6</accession>
<dbReference type="PANTHER" id="PTHR43163">
    <property type="entry name" value="DIPEPTIDE TRANSPORT SYSTEM PERMEASE PROTEIN DPPB-RELATED"/>
    <property type="match status" value="1"/>
</dbReference>
<gene>
    <name evidence="9" type="ORF">RH857_00230</name>
</gene>
<sequence length="325" mass="35214">MKAVLIHYAKLLGSSFLLLLVVITILFILLEAAPGDPVQSLVGDAPVSDQFREQLVAAYGLDRSVFERYFIYMGSVLTGDLGTSFTTQTPVLDRILGRLGNTLALAIPATVISTIGGIILGVMAARTRNPWVDTGISGGAVGMFSVPNFWLGLMLISIFSVQLNWLPAQGTASYGQSGIALEHMILPLITLLTSQFAYNIRVMRSSMIESLGQDYVDTARSKGLSYRQIVWRHAMPNAMLPMITITGYGIGLILAGSVLVERVFGWPGMGLLLVESINNNDTLVVLGVAIVITVCILIANILTDIVYGLVDPRLRARFRPKRSEA</sequence>
<dbReference type="Pfam" id="PF00528">
    <property type="entry name" value="BPD_transp_1"/>
    <property type="match status" value="1"/>
</dbReference>
<keyword evidence="5 7" id="KW-1133">Transmembrane helix</keyword>
<dbReference type="Proteomes" id="UP001260872">
    <property type="component" value="Unassembled WGS sequence"/>
</dbReference>
<keyword evidence="3" id="KW-1003">Cell membrane</keyword>
<evidence type="ECO:0000313" key="9">
    <source>
        <dbReference type="EMBL" id="MDR5710569.1"/>
    </source>
</evidence>
<dbReference type="PROSITE" id="PS50928">
    <property type="entry name" value="ABC_TM1"/>
    <property type="match status" value="1"/>
</dbReference>